<dbReference type="RefSeq" id="WP_073532461.1">
    <property type="nucleotide sequence ID" value="NZ_MJAO01000012.1"/>
</dbReference>
<proteinExistence type="predicted"/>
<dbReference type="EMBL" id="MJAO01000012">
    <property type="protein sequence ID" value="OKB66184.1"/>
    <property type="molecule type" value="Genomic_DNA"/>
</dbReference>
<protein>
    <recommendedName>
        <fullName evidence="4">FlxA-like family protein</fullName>
    </recommendedName>
</protein>
<accession>A0A1Q4NZ75</accession>
<name>A0A1Q4NZ75_SERMA</name>
<dbReference type="AlphaFoldDB" id="A0A1Q4NZ75"/>
<dbReference type="Pfam" id="PF14282">
    <property type="entry name" value="FlxA"/>
    <property type="match status" value="1"/>
</dbReference>
<sequence length="155" mass="16910">MSTTITMIVPIKNTVPGVSNVFSAPGHQGALLMAKPVNNQPEGDKAKKNGGVNGNDEPANPNESRASARIKALNQQIQSLQQKLVELKDSGADPKEIEKQQQQIEAMIRMLQAEIARIQREEMEKQQQKQMEKAAALSGDGVNRPTPLNAVDVYI</sequence>
<evidence type="ECO:0000256" key="1">
    <source>
        <dbReference type="SAM" id="MobiDB-lite"/>
    </source>
</evidence>
<feature type="region of interest" description="Disordered" evidence="1">
    <location>
        <begin position="37"/>
        <end position="66"/>
    </location>
</feature>
<gene>
    <name evidence="2" type="ORF">BHU62_13155</name>
</gene>
<reference evidence="2 3" key="1">
    <citation type="submission" date="2016-09" db="EMBL/GenBank/DDBJ databases">
        <title>Serratia marcescens MSU-97 and epiphytic antimycotic-producing bacteria.</title>
        <authorList>
            <person name="Matilla M.A."/>
        </authorList>
    </citation>
    <scope>NUCLEOTIDE SEQUENCE [LARGE SCALE GENOMIC DNA]</scope>
    <source>
        <strain evidence="2 3">MSU-97</strain>
    </source>
</reference>
<dbReference type="OrthoDB" id="6496772at2"/>
<evidence type="ECO:0000313" key="2">
    <source>
        <dbReference type="EMBL" id="OKB66184.1"/>
    </source>
</evidence>
<dbReference type="Proteomes" id="UP000185770">
    <property type="component" value="Unassembled WGS sequence"/>
</dbReference>
<evidence type="ECO:0008006" key="4">
    <source>
        <dbReference type="Google" id="ProtNLM"/>
    </source>
</evidence>
<comment type="caution">
    <text evidence="2">The sequence shown here is derived from an EMBL/GenBank/DDBJ whole genome shotgun (WGS) entry which is preliminary data.</text>
</comment>
<dbReference type="InterPro" id="IPR025577">
    <property type="entry name" value="FlxA"/>
</dbReference>
<organism evidence="2 3">
    <name type="scientific">Serratia marcescens</name>
    <dbReference type="NCBI Taxonomy" id="615"/>
    <lineage>
        <taxon>Bacteria</taxon>
        <taxon>Pseudomonadati</taxon>
        <taxon>Pseudomonadota</taxon>
        <taxon>Gammaproteobacteria</taxon>
        <taxon>Enterobacterales</taxon>
        <taxon>Yersiniaceae</taxon>
        <taxon>Serratia</taxon>
    </lineage>
</organism>
<evidence type="ECO:0000313" key="3">
    <source>
        <dbReference type="Proteomes" id="UP000185770"/>
    </source>
</evidence>